<dbReference type="Proteomes" id="UP001519288">
    <property type="component" value="Unassembled WGS sequence"/>
</dbReference>
<accession>A0ABS4JFZ6</accession>
<evidence type="ECO:0000313" key="1">
    <source>
        <dbReference type="EMBL" id="MBP2000640.1"/>
    </source>
</evidence>
<protein>
    <submittedName>
        <fullName evidence="1">Uncharacterized protein</fullName>
    </submittedName>
</protein>
<comment type="caution">
    <text evidence="1">The sequence shown here is derived from an EMBL/GenBank/DDBJ whole genome shotgun (WGS) entry which is preliminary data.</text>
</comment>
<name>A0ABS4JFZ6_9BACL</name>
<dbReference type="EMBL" id="JAGGLD010000002">
    <property type="protein sequence ID" value="MBP2000640.1"/>
    <property type="molecule type" value="Genomic_DNA"/>
</dbReference>
<reference evidence="1 2" key="1">
    <citation type="submission" date="2021-03" db="EMBL/GenBank/DDBJ databases">
        <title>Genomic Encyclopedia of Type Strains, Phase IV (KMG-IV): sequencing the most valuable type-strain genomes for metagenomic binning, comparative biology and taxonomic classification.</title>
        <authorList>
            <person name="Goeker M."/>
        </authorList>
    </citation>
    <scope>NUCLEOTIDE SEQUENCE [LARGE SCALE GENOMIC DNA]</scope>
    <source>
        <strain evidence="1 2">DSM 26806</strain>
    </source>
</reference>
<evidence type="ECO:0000313" key="2">
    <source>
        <dbReference type="Proteomes" id="UP001519288"/>
    </source>
</evidence>
<sequence length="52" mass="6176">MSLKVHEIGAYYPYPSFRPQTVTQTKKDEVDKNRSFRDILQEKIQTSSTRTR</sequence>
<organism evidence="1 2">
    <name type="scientific">Paenibacillus shirakamiensis</name>
    <dbReference type="NCBI Taxonomy" id="1265935"/>
    <lineage>
        <taxon>Bacteria</taxon>
        <taxon>Bacillati</taxon>
        <taxon>Bacillota</taxon>
        <taxon>Bacilli</taxon>
        <taxon>Bacillales</taxon>
        <taxon>Paenibacillaceae</taxon>
        <taxon>Paenibacillus</taxon>
    </lineage>
</organism>
<dbReference type="RefSeq" id="WP_209860990.1">
    <property type="nucleotide sequence ID" value="NZ_JAGGLD010000002.1"/>
</dbReference>
<gene>
    <name evidence="1" type="ORF">J2Z69_001671</name>
</gene>
<keyword evidence="2" id="KW-1185">Reference proteome</keyword>
<proteinExistence type="predicted"/>